<dbReference type="InterPro" id="IPR058240">
    <property type="entry name" value="rSAM_sf"/>
</dbReference>
<evidence type="ECO:0000256" key="1">
    <source>
        <dbReference type="ARBA" id="ARBA00004173"/>
    </source>
</evidence>
<dbReference type="OrthoDB" id="3231at2759"/>
<keyword evidence="5 9" id="KW-0479">Metal-binding</keyword>
<evidence type="ECO:0000256" key="9">
    <source>
        <dbReference type="HAMAP-Rule" id="MF_03123"/>
    </source>
</evidence>
<dbReference type="UniPathway" id="UPA00538">
    <property type="reaction ID" value="UER00593"/>
</dbReference>
<evidence type="ECO:0000313" key="12">
    <source>
        <dbReference type="RefSeq" id="XP_011636250.1"/>
    </source>
</evidence>
<proteinExistence type="inferred from homology"/>
<dbReference type="Gene3D" id="3.20.20.70">
    <property type="entry name" value="Aldolase class I"/>
    <property type="match status" value="1"/>
</dbReference>
<dbReference type="HAMAP" id="MF_00206">
    <property type="entry name" value="Lipoyl_synth"/>
    <property type="match status" value="1"/>
</dbReference>
<evidence type="ECO:0000256" key="8">
    <source>
        <dbReference type="ARBA" id="ARBA00047326"/>
    </source>
</evidence>
<comment type="catalytic activity">
    <reaction evidence="8 9">
        <text>[[Fe-S] cluster scaffold protein carrying a second [4Fe-4S](2+) cluster] + N(6)-octanoyl-L-lysyl-[protein] + 2 oxidized [2Fe-2S]-[ferredoxin] + 2 S-adenosyl-L-methionine + 4 H(+) = [[Fe-S] cluster scaffold protein] + N(6)-[(R)-dihydrolipoyl]-L-lysyl-[protein] + 4 Fe(3+) + 2 hydrogen sulfide + 2 5'-deoxyadenosine + 2 L-methionine + 2 reduced [2Fe-2S]-[ferredoxin]</text>
        <dbReference type="Rhea" id="RHEA:16585"/>
        <dbReference type="Rhea" id="RHEA-COMP:9928"/>
        <dbReference type="Rhea" id="RHEA-COMP:10000"/>
        <dbReference type="Rhea" id="RHEA-COMP:10001"/>
        <dbReference type="Rhea" id="RHEA-COMP:10475"/>
        <dbReference type="Rhea" id="RHEA-COMP:14568"/>
        <dbReference type="Rhea" id="RHEA-COMP:14569"/>
        <dbReference type="ChEBI" id="CHEBI:15378"/>
        <dbReference type="ChEBI" id="CHEBI:17319"/>
        <dbReference type="ChEBI" id="CHEBI:29034"/>
        <dbReference type="ChEBI" id="CHEBI:29919"/>
        <dbReference type="ChEBI" id="CHEBI:33722"/>
        <dbReference type="ChEBI" id="CHEBI:33737"/>
        <dbReference type="ChEBI" id="CHEBI:33738"/>
        <dbReference type="ChEBI" id="CHEBI:57844"/>
        <dbReference type="ChEBI" id="CHEBI:59789"/>
        <dbReference type="ChEBI" id="CHEBI:78809"/>
        <dbReference type="ChEBI" id="CHEBI:83100"/>
        <dbReference type="EC" id="2.8.1.8"/>
    </reaction>
</comment>
<dbReference type="RefSeq" id="XP_011636250.1">
    <property type="nucleotide sequence ID" value="XM_011637948.2"/>
</dbReference>
<dbReference type="PANTHER" id="PTHR10949">
    <property type="entry name" value="LIPOYL SYNTHASE"/>
    <property type="match status" value="1"/>
</dbReference>
<dbReference type="GeneID" id="105426639"/>
<comment type="subcellular location">
    <subcellularLocation>
        <location evidence="1 9">Mitochondrion</location>
    </subcellularLocation>
</comment>
<evidence type="ECO:0000259" key="10">
    <source>
        <dbReference type="PROSITE" id="PS51918"/>
    </source>
</evidence>
<dbReference type="InterPro" id="IPR003698">
    <property type="entry name" value="Lipoyl_synth"/>
</dbReference>
<dbReference type="GO" id="GO:0051539">
    <property type="term" value="F:4 iron, 4 sulfur cluster binding"/>
    <property type="evidence" value="ECO:0007669"/>
    <property type="project" value="UniProtKB-UniRule"/>
</dbReference>
<feature type="binding site" evidence="9">
    <location>
        <position position="344"/>
    </location>
    <ligand>
        <name>[4Fe-4S] cluster</name>
        <dbReference type="ChEBI" id="CHEBI:49883"/>
        <label>1</label>
    </ligand>
</feature>
<evidence type="ECO:0000256" key="7">
    <source>
        <dbReference type="ARBA" id="ARBA00023014"/>
    </source>
</evidence>
<protein>
    <recommendedName>
        <fullName evidence="9">Lipoyl synthase, mitochondrial</fullName>
        <ecNumber evidence="9">2.8.1.8</ecNumber>
    </recommendedName>
    <alternativeName>
        <fullName evidence="9">Lipoate synthase</fullName>
        <shortName evidence="9">LS</shortName>
        <shortName evidence="9">Lip-syn</shortName>
    </alternativeName>
    <alternativeName>
        <fullName evidence="9">Lipoic acid synthase</fullName>
    </alternativeName>
</protein>
<dbReference type="Proteomes" id="UP000504615">
    <property type="component" value="Unplaced"/>
</dbReference>
<dbReference type="SMART" id="SM00729">
    <property type="entry name" value="Elp3"/>
    <property type="match status" value="1"/>
</dbReference>
<feature type="binding site" evidence="9">
    <location>
        <position position="110"/>
    </location>
    <ligand>
        <name>[4Fe-4S] cluster</name>
        <dbReference type="ChEBI" id="CHEBI:49883"/>
        <label>1</label>
    </ligand>
</feature>
<dbReference type="PIRSF" id="PIRSF005963">
    <property type="entry name" value="Lipoyl_synth"/>
    <property type="match status" value="1"/>
</dbReference>
<accession>A0A6I9W392</accession>
<feature type="binding site" evidence="9">
    <location>
        <position position="104"/>
    </location>
    <ligand>
        <name>[4Fe-4S] cluster</name>
        <dbReference type="ChEBI" id="CHEBI:49883"/>
        <label>1</label>
    </ligand>
</feature>
<dbReference type="InterPro" id="IPR013785">
    <property type="entry name" value="Aldolase_TIM"/>
</dbReference>
<dbReference type="PROSITE" id="PS51918">
    <property type="entry name" value="RADICAL_SAM"/>
    <property type="match status" value="1"/>
</dbReference>
<sequence>MLRILNTANFKCIGCHFRLTQCARTLTEKKGFSEKLMDGPQFEDFLKNDFKDYKGKLKLEINESGRLRLPPWLKTEIPMGKSYSKIKAQLRQLRLSTVCEEARCPNIGECWGGGSHGTATATIMLMGDTCTRGCRFCSVKTARIPPPLDVDEPVNTAIAITDWGLDYIVLTSVDRDDLKDGGANHIASTVKEIKKRSNILVECLVPDFRGDENCVAIIVNSNLDVFAHNIETVERLTPFVRDIRARYRQSLAVLQAAKKFNPDLITKSSIMLGLGETDQEVEQTMRDLRDVGVDAITLGQYMQPTKRHLKVIEYVTPQKFKAWESIGNQLGFLYTASGPLVRSSYKAGEYFLTNILKRRKKQQIDNNIIS</sequence>
<dbReference type="FunFam" id="3.20.20.70:FF:000036">
    <property type="entry name" value="Lipoyl synthase, mitochondrial"/>
    <property type="match status" value="1"/>
</dbReference>
<dbReference type="SFLD" id="SFLDF00271">
    <property type="entry name" value="lipoyl_synthase"/>
    <property type="match status" value="1"/>
</dbReference>
<dbReference type="AlphaFoldDB" id="A0A6I9W392"/>
<dbReference type="Pfam" id="PF04055">
    <property type="entry name" value="Radical_SAM"/>
    <property type="match status" value="1"/>
</dbReference>
<dbReference type="InterPro" id="IPR007197">
    <property type="entry name" value="rSAM"/>
</dbReference>
<dbReference type="SFLD" id="SFLDS00029">
    <property type="entry name" value="Radical_SAM"/>
    <property type="match status" value="1"/>
</dbReference>
<evidence type="ECO:0000256" key="5">
    <source>
        <dbReference type="ARBA" id="ARBA00022723"/>
    </source>
</evidence>
<evidence type="ECO:0000256" key="4">
    <source>
        <dbReference type="ARBA" id="ARBA00022691"/>
    </source>
</evidence>
<keyword evidence="4 9" id="KW-0949">S-adenosyl-L-methionine</keyword>
<keyword evidence="11" id="KW-1185">Reference proteome</keyword>
<keyword evidence="7 9" id="KW-0411">Iron-sulfur</keyword>
<evidence type="ECO:0000256" key="3">
    <source>
        <dbReference type="ARBA" id="ARBA00022679"/>
    </source>
</evidence>
<keyword evidence="9" id="KW-0496">Mitochondrion</keyword>
<dbReference type="SFLD" id="SFLDG01058">
    <property type="entry name" value="lipoyl_synthase_like"/>
    <property type="match status" value="1"/>
</dbReference>
<dbReference type="NCBIfam" id="TIGR00510">
    <property type="entry name" value="lipA"/>
    <property type="match status" value="1"/>
</dbReference>
<dbReference type="CDD" id="cd01335">
    <property type="entry name" value="Radical_SAM"/>
    <property type="match status" value="1"/>
</dbReference>
<dbReference type="GO" id="GO:0016992">
    <property type="term" value="F:lipoate synthase activity"/>
    <property type="evidence" value="ECO:0007669"/>
    <property type="project" value="UniProtKB-UniRule"/>
</dbReference>
<dbReference type="NCBIfam" id="NF009544">
    <property type="entry name" value="PRK12928.1"/>
    <property type="match status" value="1"/>
</dbReference>
<comment type="pathway">
    <text evidence="9">Protein modification; protein lipoylation via endogenous pathway; protein N(6)-(lipoyl)lysine from octanoyl-[acyl-carrier-protein]: step 2/2.</text>
</comment>
<gene>
    <name evidence="12" type="primary">LOC105426639</name>
</gene>
<dbReference type="GO" id="GO:0046872">
    <property type="term" value="F:metal ion binding"/>
    <property type="evidence" value="ECO:0007669"/>
    <property type="project" value="UniProtKB-KW"/>
</dbReference>
<dbReference type="Pfam" id="PF16881">
    <property type="entry name" value="LIAS_N"/>
    <property type="match status" value="1"/>
</dbReference>
<evidence type="ECO:0000313" key="11">
    <source>
        <dbReference type="Proteomes" id="UP000504615"/>
    </source>
</evidence>
<dbReference type="PANTHER" id="PTHR10949:SF0">
    <property type="entry name" value="LIPOYL SYNTHASE, MITOCHONDRIAL"/>
    <property type="match status" value="1"/>
</dbReference>
<comment type="similarity">
    <text evidence="9">Belongs to the radical SAM superfamily. Lipoyl synthase family.</text>
</comment>
<evidence type="ECO:0000256" key="2">
    <source>
        <dbReference type="ARBA" id="ARBA00022485"/>
    </source>
</evidence>
<dbReference type="InterPro" id="IPR006638">
    <property type="entry name" value="Elp3/MiaA/NifB-like_rSAM"/>
</dbReference>
<dbReference type="NCBIfam" id="NF004019">
    <property type="entry name" value="PRK05481.1"/>
    <property type="match status" value="1"/>
</dbReference>
<keyword evidence="3 9" id="KW-0808">Transferase</keyword>
<keyword evidence="6 9" id="KW-0408">Iron</keyword>
<feature type="binding site" evidence="9">
    <location>
        <position position="99"/>
    </location>
    <ligand>
        <name>[4Fe-4S] cluster</name>
        <dbReference type="ChEBI" id="CHEBI:49883"/>
        <label>1</label>
    </ligand>
</feature>
<name>A0A6I9W392_9HYME</name>
<dbReference type="SUPFAM" id="SSF102114">
    <property type="entry name" value="Radical SAM enzymes"/>
    <property type="match status" value="1"/>
</dbReference>
<feature type="domain" description="Radical SAM core" evidence="10">
    <location>
        <begin position="115"/>
        <end position="333"/>
    </location>
</feature>
<keyword evidence="2 9" id="KW-0004">4Fe-4S</keyword>
<dbReference type="KEGG" id="pbar:105426639"/>
<feature type="binding site" evidence="9">
    <location>
        <position position="137"/>
    </location>
    <ligand>
        <name>[4Fe-4S] cluster</name>
        <dbReference type="ChEBI" id="CHEBI:49883"/>
        <label>2</label>
        <note>4Fe-4S-S-AdoMet</note>
    </ligand>
</feature>
<dbReference type="EC" id="2.8.1.8" evidence="9"/>
<organism evidence="11 12">
    <name type="scientific">Pogonomyrmex barbatus</name>
    <name type="common">red harvester ant</name>
    <dbReference type="NCBI Taxonomy" id="144034"/>
    <lineage>
        <taxon>Eukaryota</taxon>
        <taxon>Metazoa</taxon>
        <taxon>Ecdysozoa</taxon>
        <taxon>Arthropoda</taxon>
        <taxon>Hexapoda</taxon>
        <taxon>Insecta</taxon>
        <taxon>Pterygota</taxon>
        <taxon>Neoptera</taxon>
        <taxon>Endopterygota</taxon>
        <taxon>Hymenoptera</taxon>
        <taxon>Apocrita</taxon>
        <taxon>Aculeata</taxon>
        <taxon>Formicoidea</taxon>
        <taxon>Formicidae</taxon>
        <taxon>Myrmicinae</taxon>
        <taxon>Pogonomyrmex</taxon>
    </lineage>
</organism>
<comment type="cofactor">
    <cofactor evidence="9">
        <name>[4Fe-4S] cluster</name>
        <dbReference type="ChEBI" id="CHEBI:49883"/>
    </cofactor>
    <text evidence="9">Binds 2 [4Fe-4S] clusters per subunit. One cluster is coordinated with 3 cysteines and an exchangeable S-adenosyl-L-methionine.</text>
</comment>
<reference evidence="12" key="1">
    <citation type="submission" date="2025-08" db="UniProtKB">
        <authorList>
            <consortium name="RefSeq"/>
        </authorList>
    </citation>
    <scope>IDENTIFICATION</scope>
</reference>
<dbReference type="InterPro" id="IPR031691">
    <property type="entry name" value="LIAS_N"/>
</dbReference>
<dbReference type="CTD" id="40259"/>
<evidence type="ECO:0000256" key="6">
    <source>
        <dbReference type="ARBA" id="ARBA00023004"/>
    </source>
</evidence>
<dbReference type="GO" id="GO:0005739">
    <property type="term" value="C:mitochondrion"/>
    <property type="evidence" value="ECO:0007669"/>
    <property type="project" value="UniProtKB-SubCell"/>
</dbReference>
<feature type="binding site" evidence="9">
    <location>
        <position position="130"/>
    </location>
    <ligand>
        <name>[4Fe-4S] cluster</name>
        <dbReference type="ChEBI" id="CHEBI:49883"/>
        <label>2</label>
        <note>4Fe-4S-S-AdoMet</note>
    </ligand>
</feature>
<comment type="function">
    <text evidence="9">Catalyzes the radical-mediated insertion of two sulfur atoms into the C-6 and C-8 positions of the octanoyl moiety bound to the lipoyl domains of lipoate-dependent enzymes, thereby converting the octanoylated domains into lipoylated derivatives.</text>
</comment>
<dbReference type="GO" id="GO:0009249">
    <property type="term" value="P:protein lipoylation"/>
    <property type="evidence" value="ECO:0007669"/>
    <property type="project" value="UniProtKB-UniRule"/>
</dbReference>
<feature type="binding site" evidence="9">
    <location>
        <position position="134"/>
    </location>
    <ligand>
        <name>[4Fe-4S] cluster</name>
        <dbReference type="ChEBI" id="CHEBI:49883"/>
        <label>2</label>
        <note>4Fe-4S-S-AdoMet</note>
    </ligand>
</feature>